<dbReference type="CDD" id="cd00130">
    <property type="entry name" value="PAS"/>
    <property type="match status" value="1"/>
</dbReference>
<dbReference type="InterPro" id="IPR001610">
    <property type="entry name" value="PAC"/>
</dbReference>
<evidence type="ECO:0000259" key="6">
    <source>
        <dbReference type="PROSITE" id="PS50112"/>
    </source>
</evidence>
<evidence type="ECO:0000256" key="2">
    <source>
        <dbReference type="ARBA" id="ARBA00012438"/>
    </source>
</evidence>
<evidence type="ECO:0000256" key="4">
    <source>
        <dbReference type="ARBA" id="ARBA00022679"/>
    </source>
</evidence>
<evidence type="ECO:0000313" key="9">
    <source>
        <dbReference type="EMBL" id="MCG5077482.1"/>
    </source>
</evidence>
<dbReference type="AlphaFoldDB" id="A0A9X1ULI7"/>
<dbReference type="Gene3D" id="3.30.450.20">
    <property type="entry name" value="PAS domain"/>
    <property type="match status" value="3"/>
</dbReference>
<dbReference type="InterPro" id="IPR013767">
    <property type="entry name" value="PAS_fold"/>
</dbReference>
<comment type="catalytic activity">
    <reaction evidence="1">
        <text>ATP + protein L-histidine = ADP + protein N-phospho-L-histidine.</text>
        <dbReference type="EC" id="2.7.13.3"/>
    </reaction>
</comment>
<keyword evidence="5" id="KW-0418">Kinase</keyword>
<evidence type="ECO:0000256" key="1">
    <source>
        <dbReference type="ARBA" id="ARBA00000085"/>
    </source>
</evidence>
<organism evidence="9 10">
    <name type="scientific">Paraburkholderia tagetis</name>
    <dbReference type="NCBI Taxonomy" id="2913261"/>
    <lineage>
        <taxon>Bacteria</taxon>
        <taxon>Pseudomonadati</taxon>
        <taxon>Pseudomonadota</taxon>
        <taxon>Betaproteobacteria</taxon>
        <taxon>Burkholderiales</taxon>
        <taxon>Burkholderiaceae</taxon>
        <taxon>Paraburkholderia</taxon>
    </lineage>
</organism>
<dbReference type="GO" id="GO:0003677">
    <property type="term" value="F:DNA binding"/>
    <property type="evidence" value="ECO:0007669"/>
    <property type="project" value="InterPro"/>
</dbReference>
<dbReference type="PANTHER" id="PTHR43304">
    <property type="entry name" value="PHYTOCHROME-LIKE PROTEIN CPH1"/>
    <property type="match status" value="1"/>
</dbReference>
<dbReference type="GO" id="GO:0006355">
    <property type="term" value="P:regulation of DNA-templated transcription"/>
    <property type="evidence" value="ECO:0007669"/>
    <property type="project" value="InterPro"/>
</dbReference>
<comment type="caution">
    <text evidence="9">The sequence shown here is derived from an EMBL/GenBank/DDBJ whole genome shotgun (WGS) entry which is preliminary data.</text>
</comment>
<dbReference type="SMART" id="SM00086">
    <property type="entry name" value="PAC"/>
    <property type="match status" value="2"/>
</dbReference>
<keyword evidence="3" id="KW-0597">Phosphoprotein</keyword>
<dbReference type="Pfam" id="PF00989">
    <property type="entry name" value="PAS"/>
    <property type="match status" value="1"/>
</dbReference>
<feature type="domain" description="HTH cro/C1-type" evidence="8">
    <location>
        <begin position="10"/>
        <end position="63"/>
    </location>
</feature>
<feature type="domain" description="PAC" evidence="7">
    <location>
        <begin position="305"/>
        <end position="358"/>
    </location>
</feature>
<dbReference type="Gene3D" id="2.10.70.100">
    <property type="match status" value="1"/>
</dbReference>
<dbReference type="InterPro" id="IPR010982">
    <property type="entry name" value="Lambda_DNA-bd_dom_sf"/>
</dbReference>
<dbReference type="PROSITE" id="PS50113">
    <property type="entry name" value="PAC"/>
    <property type="match status" value="1"/>
</dbReference>
<dbReference type="EC" id="2.7.13.3" evidence="2"/>
<dbReference type="PANTHER" id="PTHR43304:SF1">
    <property type="entry name" value="PAC DOMAIN-CONTAINING PROTEIN"/>
    <property type="match status" value="1"/>
</dbReference>
<keyword evidence="4" id="KW-0808">Transferase</keyword>
<dbReference type="Proteomes" id="UP001139308">
    <property type="component" value="Unassembled WGS sequence"/>
</dbReference>
<dbReference type="SMART" id="SM00530">
    <property type="entry name" value="HTH_XRE"/>
    <property type="match status" value="1"/>
</dbReference>
<keyword evidence="10" id="KW-1185">Reference proteome</keyword>
<evidence type="ECO:0000256" key="5">
    <source>
        <dbReference type="ARBA" id="ARBA00022777"/>
    </source>
</evidence>
<dbReference type="Pfam" id="PF13188">
    <property type="entry name" value="PAS_8"/>
    <property type="match status" value="1"/>
</dbReference>
<dbReference type="EMBL" id="JAKLJA010000036">
    <property type="protein sequence ID" value="MCG5077482.1"/>
    <property type="molecule type" value="Genomic_DNA"/>
</dbReference>
<dbReference type="PROSITE" id="PS50112">
    <property type="entry name" value="PAS"/>
    <property type="match status" value="1"/>
</dbReference>
<protein>
    <recommendedName>
        <fullName evidence="2">histidine kinase</fullName>
        <ecNumber evidence="2">2.7.13.3</ecNumber>
    </recommendedName>
</protein>
<name>A0A9X1ULI7_9BURK</name>
<dbReference type="InterPro" id="IPR035965">
    <property type="entry name" value="PAS-like_dom_sf"/>
</dbReference>
<dbReference type="SUPFAM" id="SSF55785">
    <property type="entry name" value="PYP-like sensor domain (PAS domain)"/>
    <property type="match status" value="3"/>
</dbReference>
<dbReference type="RefSeq" id="WP_238467378.1">
    <property type="nucleotide sequence ID" value="NZ_JAKLJA010000036.1"/>
</dbReference>
<dbReference type="SUPFAM" id="SSF47413">
    <property type="entry name" value="lambda repressor-like DNA-binding domains"/>
    <property type="match status" value="1"/>
</dbReference>
<feature type="domain" description="PAS" evidence="6">
    <location>
        <begin position="228"/>
        <end position="264"/>
    </location>
</feature>
<accession>A0A9X1ULI7</accession>
<dbReference type="InterPro" id="IPR000700">
    <property type="entry name" value="PAS-assoc_C"/>
</dbReference>
<sequence>MKSSGFGQRLKELLQQKQLTLTQVAKSLGISTPSVHRWTNGGEIEYANLRALAAFLDVNWVWLRYGDEAIQDLKETLVPESGAQDLRQKYLGQIIDSEARMKLAYDAARIATWEWQVLTRELTTSPDAEQIFGKPLEAIRPDLLPFEPLPLDRLVAQFADGGEIQEWDFCMPGTDAGSGQGEGIEHDERWLSCRGQLIYDAARRPLKIVGVCIDITQRKAMEKALRRSEYMMRKVIETIPVGLWIADESGHIRIANPEAERIWGGARLVELAHYGEYKGRWESTGKEVGGEGWTLARAILSGEASRGEIVNIDAFDGQQRSIVMSAIPLLDDDGRIIGAIEVNQDITSLKQAEASRGRSEYRWRAMFDQPMVGIAWLESGSDILHANARLAELTELSGEVLARQALASLFDEATGKSLRKHLKSAEARGTREMLNIAGRVRRASGPGPEVLVQVVSQGGGEEGVFRTLVFVSEMQRVG</sequence>
<dbReference type="CDD" id="cd00093">
    <property type="entry name" value="HTH_XRE"/>
    <property type="match status" value="1"/>
</dbReference>
<dbReference type="InterPro" id="IPR000014">
    <property type="entry name" value="PAS"/>
</dbReference>
<gene>
    <name evidence="9" type="ORF">L5014_29760</name>
</gene>
<evidence type="ECO:0000256" key="3">
    <source>
        <dbReference type="ARBA" id="ARBA00022553"/>
    </source>
</evidence>
<dbReference type="Pfam" id="PF01381">
    <property type="entry name" value="HTH_3"/>
    <property type="match status" value="1"/>
</dbReference>
<dbReference type="PROSITE" id="PS50943">
    <property type="entry name" value="HTH_CROC1"/>
    <property type="match status" value="1"/>
</dbReference>
<reference evidence="9" key="1">
    <citation type="submission" date="2022-01" db="EMBL/GenBank/DDBJ databases">
        <title>Genome sequence and assembly of Parabukholderia sp. RG36.</title>
        <authorList>
            <person name="Chhetri G."/>
        </authorList>
    </citation>
    <scope>NUCLEOTIDE SEQUENCE</scope>
    <source>
        <strain evidence="9">RG36</strain>
    </source>
</reference>
<dbReference type="InterPro" id="IPR052162">
    <property type="entry name" value="Sensor_kinase/Photoreceptor"/>
</dbReference>
<dbReference type="GO" id="GO:0004673">
    <property type="term" value="F:protein histidine kinase activity"/>
    <property type="evidence" value="ECO:0007669"/>
    <property type="project" value="UniProtKB-EC"/>
</dbReference>
<proteinExistence type="predicted"/>
<evidence type="ECO:0000259" key="7">
    <source>
        <dbReference type="PROSITE" id="PS50113"/>
    </source>
</evidence>
<dbReference type="SMART" id="SM00091">
    <property type="entry name" value="PAS"/>
    <property type="match status" value="2"/>
</dbReference>
<dbReference type="Gene3D" id="1.10.260.40">
    <property type="entry name" value="lambda repressor-like DNA-binding domains"/>
    <property type="match status" value="1"/>
</dbReference>
<dbReference type="InterPro" id="IPR001387">
    <property type="entry name" value="Cro/C1-type_HTH"/>
</dbReference>
<evidence type="ECO:0000313" key="10">
    <source>
        <dbReference type="Proteomes" id="UP001139308"/>
    </source>
</evidence>
<evidence type="ECO:0000259" key="8">
    <source>
        <dbReference type="PROSITE" id="PS50943"/>
    </source>
</evidence>